<organism evidence="9">
    <name type="scientific">Drosophila persimilis</name>
    <name type="common">Fruit fly</name>
    <dbReference type="NCBI Taxonomy" id="7234"/>
    <lineage>
        <taxon>Eukaryota</taxon>
        <taxon>Metazoa</taxon>
        <taxon>Ecdysozoa</taxon>
        <taxon>Arthropoda</taxon>
        <taxon>Hexapoda</taxon>
        <taxon>Insecta</taxon>
        <taxon>Pterygota</taxon>
        <taxon>Neoptera</taxon>
        <taxon>Endopterygota</taxon>
        <taxon>Diptera</taxon>
        <taxon>Brachycera</taxon>
        <taxon>Muscomorpha</taxon>
        <taxon>Ephydroidea</taxon>
        <taxon>Drosophilidae</taxon>
        <taxon>Drosophila</taxon>
        <taxon>Sophophora</taxon>
    </lineage>
</organism>
<evidence type="ECO:0000256" key="6">
    <source>
        <dbReference type="SAM" id="MobiDB-lite"/>
    </source>
</evidence>
<accession>B4GQ85</accession>
<dbReference type="SUPFAM" id="SSF54495">
    <property type="entry name" value="UBC-like"/>
    <property type="match status" value="1"/>
</dbReference>
<gene>
    <name evidence="8" type="primary">Dper\GL15781</name>
    <name evidence="8" type="ORF">Dper_GL15781</name>
</gene>
<dbReference type="SMART" id="SM00212">
    <property type="entry name" value="UBCc"/>
    <property type="match status" value="1"/>
</dbReference>
<dbReference type="GO" id="GO:0005524">
    <property type="term" value="F:ATP binding"/>
    <property type="evidence" value="ECO:0007669"/>
    <property type="project" value="UniProtKB-KW"/>
</dbReference>
<dbReference type="KEGG" id="dpe:6595730"/>
<reference evidence="8 9" key="1">
    <citation type="journal article" date="2007" name="Nature">
        <title>Evolution of genes and genomes on the Drosophila phylogeny.</title>
        <authorList>
            <consortium name="Drosophila 12 Genomes Consortium"/>
            <person name="Clark A.G."/>
            <person name="Eisen M.B."/>
            <person name="Smith D.R."/>
            <person name="Bergman C.M."/>
            <person name="Oliver B."/>
            <person name="Markow T.A."/>
            <person name="Kaufman T.C."/>
            <person name="Kellis M."/>
            <person name="Gelbart W."/>
            <person name="Iyer V.N."/>
            <person name="Pollard D.A."/>
            <person name="Sackton T.B."/>
            <person name="Larracuente A.M."/>
            <person name="Singh N.D."/>
            <person name="Abad J.P."/>
            <person name="Abt D.N."/>
            <person name="Adryan B."/>
            <person name="Aguade M."/>
            <person name="Akashi H."/>
            <person name="Anderson W.W."/>
            <person name="Aquadro C.F."/>
            <person name="Ardell D.H."/>
            <person name="Arguello R."/>
            <person name="Artieri C.G."/>
            <person name="Barbash D.A."/>
            <person name="Barker D."/>
            <person name="Barsanti P."/>
            <person name="Batterham P."/>
            <person name="Batzoglou S."/>
            <person name="Begun D."/>
            <person name="Bhutkar A."/>
            <person name="Blanco E."/>
            <person name="Bosak S.A."/>
            <person name="Bradley R.K."/>
            <person name="Brand A.D."/>
            <person name="Brent M.R."/>
            <person name="Brooks A.N."/>
            <person name="Brown R.H."/>
            <person name="Butlin R.K."/>
            <person name="Caggese C."/>
            <person name="Calvi B.R."/>
            <person name="Bernardo de Carvalho A."/>
            <person name="Caspi A."/>
            <person name="Castrezana S."/>
            <person name="Celniker S.E."/>
            <person name="Chang J.L."/>
            <person name="Chapple C."/>
            <person name="Chatterji S."/>
            <person name="Chinwalla A."/>
            <person name="Civetta A."/>
            <person name="Clifton S.W."/>
            <person name="Comeron J.M."/>
            <person name="Costello J.C."/>
            <person name="Coyne J.A."/>
            <person name="Daub J."/>
            <person name="David R.G."/>
            <person name="Delcher A.L."/>
            <person name="Delehaunty K."/>
            <person name="Do C.B."/>
            <person name="Ebling H."/>
            <person name="Edwards K."/>
            <person name="Eickbush T."/>
            <person name="Evans J.D."/>
            <person name="Filipski A."/>
            <person name="Findeiss S."/>
            <person name="Freyhult E."/>
            <person name="Fulton L."/>
            <person name="Fulton R."/>
            <person name="Garcia A.C."/>
            <person name="Gardiner A."/>
            <person name="Garfield D.A."/>
            <person name="Garvin B.E."/>
            <person name="Gibson G."/>
            <person name="Gilbert D."/>
            <person name="Gnerre S."/>
            <person name="Godfrey J."/>
            <person name="Good R."/>
            <person name="Gotea V."/>
            <person name="Gravely B."/>
            <person name="Greenberg A.J."/>
            <person name="Griffiths-Jones S."/>
            <person name="Gross S."/>
            <person name="Guigo R."/>
            <person name="Gustafson E.A."/>
            <person name="Haerty W."/>
            <person name="Hahn M.W."/>
            <person name="Halligan D.L."/>
            <person name="Halpern A.L."/>
            <person name="Halter G.M."/>
            <person name="Han M.V."/>
            <person name="Heger A."/>
            <person name="Hillier L."/>
            <person name="Hinrichs A.S."/>
            <person name="Holmes I."/>
            <person name="Hoskins R.A."/>
            <person name="Hubisz M.J."/>
            <person name="Hultmark D."/>
            <person name="Huntley M.A."/>
            <person name="Jaffe D.B."/>
            <person name="Jagadeeshan S."/>
            <person name="Jeck W.R."/>
            <person name="Johnson J."/>
            <person name="Jones C.D."/>
            <person name="Jordan W.C."/>
            <person name="Karpen G.H."/>
            <person name="Kataoka E."/>
            <person name="Keightley P.D."/>
            <person name="Kheradpour P."/>
            <person name="Kirkness E.F."/>
            <person name="Koerich L.B."/>
            <person name="Kristiansen K."/>
            <person name="Kudrna D."/>
            <person name="Kulathinal R.J."/>
            <person name="Kumar S."/>
            <person name="Kwok R."/>
            <person name="Lander E."/>
            <person name="Langley C.H."/>
            <person name="Lapoint R."/>
            <person name="Lazzaro B.P."/>
            <person name="Lee S.J."/>
            <person name="Levesque L."/>
            <person name="Li R."/>
            <person name="Lin C.F."/>
            <person name="Lin M.F."/>
            <person name="Lindblad-Toh K."/>
            <person name="Llopart A."/>
            <person name="Long M."/>
            <person name="Low L."/>
            <person name="Lozovsky E."/>
            <person name="Lu J."/>
            <person name="Luo M."/>
            <person name="Machado C.A."/>
            <person name="Makalowski W."/>
            <person name="Marzo M."/>
            <person name="Matsuda M."/>
            <person name="Matzkin L."/>
            <person name="McAllister B."/>
            <person name="McBride C.S."/>
            <person name="McKernan B."/>
            <person name="McKernan K."/>
            <person name="Mendez-Lago M."/>
            <person name="Minx P."/>
            <person name="Mollenhauer M.U."/>
            <person name="Montooth K."/>
            <person name="Mount S.M."/>
            <person name="Mu X."/>
            <person name="Myers E."/>
            <person name="Negre B."/>
            <person name="Newfeld S."/>
            <person name="Nielsen R."/>
            <person name="Noor M.A."/>
            <person name="O'Grady P."/>
            <person name="Pachter L."/>
            <person name="Papaceit M."/>
            <person name="Parisi M.J."/>
            <person name="Parisi M."/>
            <person name="Parts L."/>
            <person name="Pedersen J.S."/>
            <person name="Pesole G."/>
            <person name="Phillippy A.M."/>
            <person name="Ponting C.P."/>
            <person name="Pop M."/>
            <person name="Porcelli D."/>
            <person name="Powell J.R."/>
            <person name="Prohaska S."/>
            <person name="Pruitt K."/>
            <person name="Puig M."/>
            <person name="Quesneville H."/>
            <person name="Ram K.R."/>
            <person name="Rand D."/>
            <person name="Rasmussen M.D."/>
            <person name="Reed L.K."/>
            <person name="Reenan R."/>
            <person name="Reily A."/>
            <person name="Remington K.A."/>
            <person name="Rieger T.T."/>
            <person name="Ritchie M.G."/>
            <person name="Robin C."/>
            <person name="Rogers Y.H."/>
            <person name="Rohde C."/>
            <person name="Rozas J."/>
            <person name="Rubenfield M.J."/>
            <person name="Ruiz A."/>
            <person name="Russo S."/>
            <person name="Salzberg S.L."/>
            <person name="Sanchez-Gracia A."/>
            <person name="Saranga D.J."/>
            <person name="Sato H."/>
            <person name="Schaeffer S.W."/>
            <person name="Schatz M.C."/>
            <person name="Schlenke T."/>
            <person name="Schwartz R."/>
            <person name="Segarra C."/>
            <person name="Singh R.S."/>
            <person name="Sirot L."/>
            <person name="Sirota M."/>
            <person name="Sisneros N.B."/>
            <person name="Smith C.D."/>
            <person name="Smith T.F."/>
            <person name="Spieth J."/>
            <person name="Stage D.E."/>
            <person name="Stark A."/>
            <person name="Stephan W."/>
            <person name="Strausberg R.L."/>
            <person name="Strempel S."/>
            <person name="Sturgill D."/>
            <person name="Sutton G."/>
            <person name="Sutton G.G."/>
            <person name="Tao W."/>
            <person name="Teichmann S."/>
            <person name="Tobari Y.N."/>
            <person name="Tomimura Y."/>
            <person name="Tsolas J.M."/>
            <person name="Valente V.L."/>
            <person name="Venter E."/>
            <person name="Venter J.C."/>
            <person name="Vicario S."/>
            <person name="Vieira F.G."/>
            <person name="Vilella A.J."/>
            <person name="Villasante A."/>
            <person name="Walenz B."/>
            <person name="Wang J."/>
            <person name="Wasserman M."/>
            <person name="Watts T."/>
            <person name="Wilson D."/>
            <person name="Wilson R.K."/>
            <person name="Wing R.A."/>
            <person name="Wolfner M.F."/>
            <person name="Wong A."/>
            <person name="Wong G.K."/>
            <person name="Wu C.I."/>
            <person name="Wu G."/>
            <person name="Yamamoto D."/>
            <person name="Yang H.P."/>
            <person name="Yang S.P."/>
            <person name="Yorke J.A."/>
            <person name="Yoshida K."/>
            <person name="Zdobnov E."/>
            <person name="Zhang P."/>
            <person name="Zhang Y."/>
            <person name="Zimin A.V."/>
            <person name="Baldwin J."/>
            <person name="Abdouelleil A."/>
            <person name="Abdulkadir J."/>
            <person name="Abebe A."/>
            <person name="Abera B."/>
            <person name="Abreu J."/>
            <person name="Acer S.C."/>
            <person name="Aftuck L."/>
            <person name="Alexander A."/>
            <person name="An P."/>
            <person name="Anderson E."/>
            <person name="Anderson S."/>
            <person name="Arachi H."/>
            <person name="Azer M."/>
            <person name="Bachantsang P."/>
            <person name="Barry A."/>
            <person name="Bayul T."/>
            <person name="Berlin A."/>
            <person name="Bessette D."/>
            <person name="Bloom T."/>
            <person name="Blye J."/>
            <person name="Boguslavskiy L."/>
            <person name="Bonnet C."/>
            <person name="Boukhgalter B."/>
            <person name="Bourzgui I."/>
            <person name="Brown A."/>
            <person name="Cahill P."/>
            <person name="Channer S."/>
            <person name="Cheshatsang Y."/>
            <person name="Chuda L."/>
            <person name="Citroen M."/>
            <person name="Collymore A."/>
            <person name="Cooke P."/>
            <person name="Costello M."/>
            <person name="D'Aco K."/>
            <person name="Daza R."/>
            <person name="De Haan G."/>
            <person name="DeGray S."/>
            <person name="DeMaso C."/>
            <person name="Dhargay N."/>
            <person name="Dooley K."/>
            <person name="Dooley E."/>
            <person name="Doricent M."/>
            <person name="Dorje P."/>
            <person name="Dorjee K."/>
            <person name="Dupes A."/>
            <person name="Elong R."/>
            <person name="Falk J."/>
            <person name="Farina A."/>
            <person name="Faro S."/>
            <person name="Ferguson D."/>
            <person name="Fisher S."/>
            <person name="Foley C.D."/>
            <person name="Franke A."/>
            <person name="Friedrich D."/>
            <person name="Gadbois L."/>
            <person name="Gearin G."/>
            <person name="Gearin C.R."/>
            <person name="Giannoukos G."/>
            <person name="Goode T."/>
            <person name="Graham J."/>
            <person name="Grandbois E."/>
            <person name="Grewal S."/>
            <person name="Gyaltsen K."/>
            <person name="Hafez N."/>
            <person name="Hagos B."/>
            <person name="Hall J."/>
            <person name="Henson C."/>
            <person name="Hollinger A."/>
            <person name="Honan T."/>
            <person name="Huard M.D."/>
            <person name="Hughes L."/>
            <person name="Hurhula B."/>
            <person name="Husby M.E."/>
            <person name="Kamat A."/>
            <person name="Kanga B."/>
            <person name="Kashin S."/>
            <person name="Khazanovich D."/>
            <person name="Kisner P."/>
            <person name="Lance K."/>
            <person name="Lara M."/>
            <person name="Lee W."/>
            <person name="Lennon N."/>
            <person name="Letendre F."/>
            <person name="LeVine R."/>
            <person name="Lipovsky A."/>
            <person name="Liu X."/>
            <person name="Liu J."/>
            <person name="Liu S."/>
            <person name="Lokyitsang T."/>
            <person name="Lokyitsang Y."/>
            <person name="Lubonja R."/>
            <person name="Lui A."/>
            <person name="MacDonald P."/>
            <person name="Magnisalis V."/>
            <person name="Maru K."/>
            <person name="Matthews C."/>
            <person name="McCusker W."/>
            <person name="McDonough S."/>
            <person name="Mehta T."/>
            <person name="Meldrim J."/>
            <person name="Meneus L."/>
            <person name="Mihai O."/>
            <person name="Mihalev A."/>
            <person name="Mihova T."/>
            <person name="Mittelman R."/>
            <person name="Mlenga V."/>
            <person name="Montmayeur A."/>
            <person name="Mulrain L."/>
            <person name="Navidi A."/>
            <person name="Naylor J."/>
            <person name="Negash T."/>
            <person name="Nguyen T."/>
            <person name="Nguyen N."/>
            <person name="Nicol R."/>
            <person name="Norbu C."/>
            <person name="Norbu N."/>
            <person name="Novod N."/>
            <person name="O'Neill B."/>
            <person name="Osman S."/>
            <person name="Markiewicz E."/>
            <person name="Oyono O.L."/>
            <person name="Patti C."/>
            <person name="Phunkhang P."/>
            <person name="Pierre F."/>
            <person name="Priest M."/>
            <person name="Raghuraman S."/>
            <person name="Rege F."/>
            <person name="Reyes R."/>
            <person name="Rise C."/>
            <person name="Rogov P."/>
            <person name="Ross K."/>
            <person name="Ryan E."/>
            <person name="Settipalli S."/>
            <person name="Shea T."/>
            <person name="Sherpa N."/>
            <person name="Shi L."/>
            <person name="Shih D."/>
            <person name="Sparrow T."/>
            <person name="Spaulding J."/>
            <person name="Stalker J."/>
            <person name="Stange-Thomann N."/>
            <person name="Stavropoulos S."/>
            <person name="Stone C."/>
            <person name="Strader C."/>
            <person name="Tesfaye S."/>
            <person name="Thomson T."/>
            <person name="Thoulutsang Y."/>
            <person name="Thoulutsang D."/>
            <person name="Topham K."/>
            <person name="Topping I."/>
            <person name="Tsamla T."/>
            <person name="Vassiliev H."/>
            <person name="Vo A."/>
            <person name="Wangchuk T."/>
            <person name="Wangdi T."/>
            <person name="Weiand M."/>
            <person name="Wilkinson J."/>
            <person name="Wilson A."/>
            <person name="Yadav S."/>
            <person name="Young G."/>
            <person name="Yu Q."/>
            <person name="Zembek L."/>
            <person name="Zhong D."/>
            <person name="Zimmer A."/>
            <person name="Zwirko Z."/>
            <person name="Jaffe D.B."/>
            <person name="Alvarez P."/>
            <person name="Brockman W."/>
            <person name="Butler J."/>
            <person name="Chin C."/>
            <person name="Gnerre S."/>
            <person name="Grabherr M."/>
            <person name="Kleber M."/>
            <person name="Mauceli E."/>
            <person name="MacCallum I."/>
        </authorList>
    </citation>
    <scope>NUCLEOTIDE SEQUENCE [LARGE SCALE GENOMIC DNA]</scope>
    <source>
        <strain evidence="9">MSH-3 / Tucson 14011-0111.49</strain>
    </source>
</reference>
<evidence type="ECO:0000313" key="9">
    <source>
        <dbReference type="Proteomes" id="UP000008744"/>
    </source>
</evidence>
<feature type="domain" description="UBC core" evidence="7">
    <location>
        <begin position="132"/>
        <end position="277"/>
    </location>
</feature>
<dbReference type="PhylomeDB" id="B4GQ85"/>
<evidence type="ECO:0000256" key="3">
    <source>
        <dbReference type="ARBA" id="ARBA00022741"/>
    </source>
</evidence>
<dbReference type="PANTHER" id="PTHR24067">
    <property type="entry name" value="UBIQUITIN-CONJUGATING ENZYME E2"/>
    <property type="match status" value="1"/>
</dbReference>
<feature type="compositionally biased region" description="Basic residues" evidence="6">
    <location>
        <begin position="38"/>
        <end position="52"/>
    </location>
</feature>
<dbReference type="PROSITE" id="PS50127">
    <property type="entry name" value="UBC_2"/>
    <property type="match status" value="1"/>
</dbReference>
<keyword evidence="3" id="KW-0547">Nucleotide-binding</keyword>
<dbReference type="Gene3D" id="3.10.110.10">
    <property type="entry name" value="Ubiquitin Conjugating Enzyme"/>
    <property type="match status" value="1"/>
</dbReference>
<dbReference type="EMBL" id="CH479187">
    <property type="protein sequence ID" value="EDW39757.1"/>
    <property type="molecule type" value="Genomic_DNA"/>
</dbReference>
<dbReference type="OMA" id="HCNINHQ"/>
<dbReference type="SMR" id="B4GQ85"/>
<evidence type="ECO:0000256" key="1">
    <source>
        <dbReference type="ARBA" id="ARBA00012486"/>
    </source>
</evidence>
<protein>
    <recommendedName>
        <fullName evidence="1">E2 ubiquitin-conjugating enzyme</fullName>
        <ecNumber evidence="1">2.3.2.23</ecNumber>
    </recommendedName>
</protein>
<dbReference type="OrthoDB" id="9978460at2759"/>
<dbReference type="FunFam" id="3.10.110.10:FF:000060">
    <property type="entry name" value="Ubiquitin conjugating enzyme (UbcB)"/>
    <property type="match status" value="1"/>
</dbReference>
<evidence type="ECO:0000256" key="5">
    <source>
        <dbReference type="ARBA" id="ARBA00022840"/>
    </source>
</evidence>
<dbReference type="InterPro" id="IPR016135">
    <property type="entry name" value="UBQ-conjugating_enzyme/RWD"/>
</dbReference>
<dbReference type="AlphaFoldDB" id="B4GQ85"/>
<sequence>MAPRRSPRILAANQASPAAQPLARRAAFLRAVEAISAPRRRRTTTTASRRRAIQIAANEPPAEDPPVVNRREINRVRVNAVVYLDGVWHPTTRENFEYFEMLFQQRADLEMAEAMTAGRGPAAPENVMDTELGVRRLRREMANMTSNPTEGCTVELVDDCIYDWKAVILGPLDTPYEGGHFELRLHFPHAYPSLPPAILFRTRVYHCNIYQQDICVDILHSAWSPALTVEKILLSIRSLLSDPNPDSPLNCAAAALYKTNREEHDRMAQEWTARYAQPVDSTSE</sequence>
<dbReference type="EC" id="2.3.2.23" evidence="1"/>
<evidence type="ECO:0000259" key="7">
    <source>
        <dbReference type="PROSITE" id="PS50127"/>
    </source>
</evidence>
<proteinExistence type="predicted"/>
<dbReference type="InterPro" id="IPR000608">
    <property type="entry name" value="UBC"/>
</dbReference>
<keyword evidence="5" id="KW-0067">ATP-binding</keyword>
<dbReference type="HOGENOM" id="CLU_059241_0_0_1"/>
<evidence type="ECO:0000256" key="2">
    <source>
        <dbReference type="ARBA" id="ARBA00022679"/>
    </source>
</evidence>
<dbReference type="STRING" id="7234.B4GQ85"/>
<keyword evidence="4" id="KW-0833">Ubl conjugation pathway</keyword>
<keyword evidence="2" id="KW-0808">Transferase</keyword>
<dbReference type="GO" id="GO:0061631">
    <property type="term" value="F:ubiquitin conjugating enzyme activity"/>
    <property type="evidence" value="ECO:0007669"/>
    <property type="project" value="UniProtKB-EC"/>
</dbReference>
<dbReference type="Pfam" id="PF00179">
    <property type="entry name" value="UQ_con"/>
    <property type="match status" value="1"/>
</dbReference>
<dbReference type="eggNOG" id="KOG0417">
    <property type="taxonomic scope" value="Eukaryota"/>
</dbReference>
<evidence type="ECO:0000256" key="4">
    <source>
        <dbReference type="ARBA" id="ARBA00022786"/>
    </source>
</evidence>
<dbReference type="Proteomes" id="UP000008744">
    <property type="component" value="Unassembled WGS sequence"/>
</dbReference>
<keyword evidence="9" id="KW-1185">Reference proteome</keyword>
<name>B4GQ85_DROPE</name>
<dbReference type="InterPro" id="IPR050113">
    <property type="entry name" value="Ub_conjugating_enzyme"/>
</dbReference>
<evidence type="ECO:0000313" key="8">
    <source>
        <dbReference type="EMBL" id="EDW39757.1"/>
    </source>
</evidence>
<feature type="region of interest" description="Disordered" evidence="6">
    <location>
        <begin position="38"/>
        <end position="66"/>
    </location>
</feature>